<dbReference type="AlphaFoldDB" id="A0A2T0T1S5"/>
<organism evidence="1 2">
    <name type="scientific">Umezawaea tangerina</name>
    <dbReference type="NCBI Taxonomy" id="84725"/>
    <lineage>
        <taxon>Bacteria</taxon>
        <taxon>Bacillati</taxon>
        <taxon>Actinomycetota</taxon>
        <taxon>Actinomycetes</taxon>
        <taxon>Pseudonocardiales</taxon>
        <taxon>Pseudonocardiaceae</taxon>
        <taxon>Umezawaea</taxon>
    </lineage>
</organism>
<evidence type="ECO:0000313" key="2">
    <source>
        <dbReference type="Proteomes" id="UP000239494"/>
    </source>
</evidence>
<keyword evidence="2" id="KW-1185">Reference proteome</keyword>
<sequence>MDDLEFFADLLTTGTVLGLDHTSTPAEVERVFGPAHTYAAPSGRMTDTGLVEFGWWDERVTYFGAQVHRLRSGVEPGGPLVDRYGPFRELLDVDDLLTAVRARGFDPEPVPRWGDGNAGYAEYREPSTGMGVLHLVDPDEAGEPGPAGRVAKMLGSGDDRRSVRWDADEHRSTTARVRHLLKLDDADLEPWLDGHEPAPGPERTDWWRHLRLVASQRHGVAPAEAVRRLRLLTALDRLAVDRGVDGEADAALALAATSAEGHGLGLADVPPVQDAVRRWLDAVDGEYAEARELSGRRPVGADEVRRARALRNRIHDIGAYGPHVTSSAIADRLRAWTDLRPLLLGAA</sequence>
<dbReference type="OrthoDB" id="3360700at2"/>
<dbReference type="Proteomes" id="UP000239494">
    <property type="component" value="Unassembled WGS sequence"/>
</dbReference>
<protein>
    <submittedName>
        <fullName evidence="1">Uncharacterized protein</fullName>
    </submittedName>
</protein>
<gene>
    <name evidence="1" type="ORF">CLV43_107185</name>
</gene>
<reference evidence="1 2" key="1">
    <citation type="submission" date="2018-03" db="EMBL/GenBank/DDBJ databases">
        <title>Genomic Encyclopedia of Archaeal and Bacterial Type Strains, Phase II (KMG-II): from individual species to whole genera.</title>
        <authorList>
            <person name="Goeker M."/>
        </authorList>
    </citation>
    <scope>NUCLEOTIDE SEQUENCE [LARGE SCALE GENOMIC DNA]</scope>
    <source>
        <strain evidence="1 2">DSM 44720</strain>
    </source>
</reference>
<name>A0A2T0T1S5_9PSEU</name>
<evidence type="ECO:0000313" key="1">
    <source>
        <dbReference type="EMBL" id="PRY39601.1"/>
    </source>
</evidence>
<proteinExistence type="predicted"/>
<dbReference type="EMBL" id="PVTF01000007">
    <property type="protein sequence ID" value="PRY39601.1"/>
    <property type="molecule type" value="Genomic_DNA"/>
</dbReference>
<accession>A0A2T0T1S5</accession>
<comment type="caution">
    <text evidence="1">The sequence shown here is derived from an EMBL/GenBank/DDBJ whole genome shotgun (WGS) entry which is preliminary data.</text>
</comment>
<dbReference type="RefSeq" id="WP_106189528.1">
    <property type="nucleotide sequence ID" value="NZ_PVTF01000007.1"/>
</dbReference>